<name>A0A0F8ZKG8_9ZZZZ</name>
<sequence length="21" mass="2267">LMSMGACLIDVNGVVRIDCQE</sequence>
<comment type="caution">
    <text evidence="1">The sequence shown here is derived from an EMBL/GenBank/DDBJ whole genome shotgun (WGS) entry which is preliminary data.</text>
</comment>
<gene>
    <name evidence="1" type="ORF">LCGC14_2683990</name>
</gene>
<proteinExistence type="predicted"/>
<protein>
    <submittedName>
        <fullName evidence="1">Uncharacterized protein</fullName>
    </submittedName>
</protein>
<reference evidence="1" key="1">
    <citation type="journal article" date="2015" name="Nature">
        <title>Complex archaea that bridge the gap between prokaryotes and eukaryotes.</title>
        <authorList>
            <person name="Spang A."/>
            <person name="Saw J.H."/>
            <person name="Jorgensen S.L."/>
            <person name="Zaremba-Niedzwiedzka K."/>
            <person name="Martijn J."/>
            <person name="Lind A.E."/>
            <person name="van Eijk R."/>
            <person name="Schleper C."/>
            <person name="Guy L."/>
            <person name="Ettema T.J."/>
        </authorList>
    </citation>
    <scope>NUCLEOTIDE SEQUENCE</scope>
</reference>
<dbReference type="AlphaFoldDB" id="A0A0F8ZKG8"/>
<feature type="non-terminal residue" evidence="1">
    <location>
        <position position="1"/>
    </location>
</feature>
<dbReference type="EMBL" id="LAZR01047394">
    <property type="protein sequence ID" value="KKK94322.1"/>
    <property type="molecule type" value="Genomic_DNA"/>
</dbReference>
<accession>A0A0F8ZKG8</accession>
<evidence type="ECO:0000313" key="1">
    <source>
        <dbReference type="EMBL" id="KKK94322.1"/>
    </source>
</evidence>
<organism evidence="1">
    <name type="scientific">marine sediment metagenome</name>
    <dbReference type="NCBI Taxonomy" id="412755"/>
    <lineage>
        <taxon>unclassified sequences</taxon>
        <taxon>metagenomes</taxon>
        <taxon>ecological metagenomes</taxon>
    </lineage>
</organism>